<protein>
    <recommendedName>
        <fullName evidence="7">Ubiquinone biosynthesis protein COQ4 homolog, mitochondrial</fullName>
    </recommendedName>
    <alternativeName>
        <fullName evidence="7">4-hydroxy-3-methoxy-5-polyprenylbenzoate decarboxylase</fullName>
        <ecNumber evidence="7">4.1.1.130</ecNumber>
    </alternativeName>
    <alternativeName>
        <fullName evidence="7">Coenzyme Q biosynthesis protein 4 homolog</fullName>
    </alternativeName>
</protein>
<dbReference type="InterPro" id="IPR027540">
    <property type="entry name" value="Coq4_euk"/>
</dbReference>
<keyword evidence="4 7" id="KW-0496">Mitochondrion</keyword>
<comment type="subunit">
    <text evidence="7">Component of a multi-subunit COQ enzyme complex.</text>
</comment>
<keyword evidence="5 7" id="KW-0472">Membrane</keyword>
<dbReference type="Proteomes" id="UP000000305">
    <property type="component" value="Unassembled WGS sequence"/>
</dbReference>
<dbReference type="KEGG" id="dpx:DAPPUDRAFT_230099"/>
<name>E9FQZ5_DAPPU</name>
<comment type="cofactor">
    <cofactor evidence="7">
        <name>Zn(2+)</name>
        <dbReference type="ChEBI" id="CHEBI:29105"/>
    </cofactor>
</comment>
<evidence type="ECO:0000256" key="5">
    <source>
        <dbReference type="ARBA" id="ARBA00023136"/>
    </source>
</evidence>
<comment type="subcellular location">
    <subcellularLocation>
        <location evidence="7">Mitochondrion inner membrane</location>
        <topology evidence="7">Peripheral membrane protein</topology>
        <orientation evidence="7">Matrix side</orientation>
    </subcellularLocation>
</comment>
<organism evidence="8 9">
    <name type="scientific">Daphnia pulex</name>
    <name type="common">Water flea</name>
    <dbReference type="NCBI Taxonomy" id="6669"/>
    <lineage>
        <taxon>Eukaryota</taxon>
        <taxon>Metazoa</taxon>
        <taxon>Ecdysozoa</taxon>
        <taxon>Arthropoda</taxon>
        <taxon>Crustacea</taxon>
        <taxon>Branchiopoda</taxon>
        <taxon>Diplostraca</taxon>
        <taxon>Cladocera</taxon>
        <taxon>Anomopoda</taxon>
        <taxon>Daphniidae</taxon>
        <taxon>Daphnia</taxon>
    </lineage>
</organism>
<feature type="binding site" evidence="7">
    <location>
        <position position="138"/>
    </location>
    <ligand>
        <name>Zn(2+)</name>
        <dbReference type="ChEBI" id="CHEBI:29105"/>
    </ligand>
</feature>
<comment type="catalytic activity">
    <reaction evidence="7">
        <text>a 4-hydroxy-3-methoxy-5-(all-trans-polyprenyl)benzoate + H(+) = a 2-methoxy-6-(all-trans-polyprenyl)phenol + CO2</text>
        <dbReference type="Rhea" id="RHEA:81179"/>
        <dbReference type="Rhea" id="RHEA-COMP:9551"/>
        <dbReference type="Rhea" id="RHEA-COMP:10931"/>
        <dbReference type="ChEBI" id="CHEBI:15378"/>
        <dbReference type="ChEBI" id="CHEBI:16526"/>
        <dbReference type="ChEBI" id="CHEBI:62731"/>
        <dbReference type="ChEBI" id="CHEBI:84443"/>
        <dbReference type="EC" id="4.1.1.130"/>
    </reaction>
</comment>
<dbReference type="AlphaFoldDB" id="E9FQZ5"/>
<dbReference type="HAMAP" id="MF_03111">
    <property type="entry name" value="Coq4"/>
    <property type="match status" value="1"/>
</dbReference>
<keyword evidence="9" id="KW-1185">Reference proteome</keyword>
<comment type="similarity">
    <text evidence="7">Belongs to the COQ4 family.</text>
</comment>
<dbReference type="STRING" id="6669.E9FQZ5"/>
<keyword evidence="3 7" id="KW-0862">Zinc</keyword>
<evidence type="ECO:0000256" key="1">
    <source>
        <dbReference type="ARBA" id="ARBA00022688"/>
    </source>
</evidence>
<evidence type="ECO:0000256" key="2">
    <source>
        <dbReference type="ARBA" id="ARBA00022792"/>
    </source>
</evidence>
<evidence type="ECO:0000256" key="7">
    <source>
        <dbReference type="HAMAP-Rule" id="MF_03111"/>
    </source>
</evidence>
<dbReference type="PhylomeDB" id="E9FQZ5"/>
<evidence type="ECO:0000256" key="4">
    <source>
        <dbReference type="ARBA" id="ARBA00023128"/>
    </source>
</evidence>
<keyword evidence="6 7" id="KW-0456">Lyase</keyword>
<evidence type="ECO:0000256" key="6">
    <source>
        <dbReference type="ARBA" id="ARBA00023239"/>
    </source>
</evidence>
<dbReference type="eggNOG" id="KOG3244">
    <property type="taxonomic scope" value="Eukaryota"/>
</dbReference>
<proteinExistence type="inferred from homology"/>
<evidence type="ECO:0000256" key="3">
    <source>
        <dbReference type="ARBA" id="ARBA00022833"/>
    </source>
</evidence>
<dbReference type="PANTHER" id="PTHR12922:SF7">
    <property type="entry name" value="UBIQUINONE BIOSYNTHESIS PROTEIN COQ4 HOMOLOG, MITOCHONDRIAL"/>
    <property type="match status" value="1"/>
</dbReference>
<keyword evidence="7" id="KW-0479">Metal-binding</keyword>
<dbReference type="HOGENOM" id="CLU_061241_1_1_1"/>
<keyword evidence="1 7" id="KW-0831">Ubiquinone biosynthesis</keyword>
<dbReference type="GO" id="GO:0005739">
    <property type="term" value="C:mitochondrion"/>
    <property type="evidence" value="ECO:0000318"/>
    <property type="project" value="GO_Central"/>
</dbReference>
<comment type="pathway">
    <text evidence="7">Cofactor biosynthesis; ubiquinone biosynthesis.</text>
</comment>
<dbReference type="InterPro" id="IPR007715">
    <property type="entry name" value="Coq4"/>
</dbReference>
<dbReference type="InParanoid" id="E9FQZ5"/>
<dbReference type="UniPathway" id="UPA00232"/>
<dbReference type="GO" id="GO:0031314">
    <property type="term" value="C:extrinsic component of mitochondrial inner membrane"/>
    <property type="evidence" value="ECO:0007669"/>
    <property type="project" value="UniProtKB-UniRule"/>
</dbReference>
<dbReference type="OrthoDB" id="4249at2759"/>
<keyword evidence="2 7" id="KW-0999">Mitochondrion inner membrane</keyword>
<dbReference type="FunCoup" id="E9FQZ5">
    <property type="interactions" value="711"/>
</dbReference>
<evidence type="ECO:0000313" key="9">
    <source>
        <dbReference type="Proteomes" id="UP000000305"/>
    </source>
</evidence>
<dbReference type="EMBL" id="GL732523">
    <property type="protein sequence ID" value="EFX90069.1"/>
    <property type="molecule type" value="Genomic_DNA"/>
</dbReference>
<evidence type="ECO:0000313" key="8">
    <source>
        <dbReference type="EMBL" id="EFX90069.1"/>
    </source>
</evidence>
<sequence>MKSETTKKSEPLYDGHIPINLLQRAVLSVGSSIVALTDPARGDMVAVNGESSGHSALKKMHRKMLESEEGRQILMERPRINSTTIDIEKLKSYPDGTLGREYTKFLEVNNVSPDTRLPVRFVDDADLAYVMQRYRETHDLVHTLLGCPTNMLGEVAVKWVEALQTELPMCIGGAVFGPIRLKPKNRSTYLSKYLPWAIGVGSRSSFLMNVFYERRWEQDIAELRDELKIETPPGV</sequence>
<feature type="binding site" evidence="7">
    <location>
        <position position="142"/>
    </location>
    <ligand>
        <name>Zn(2+)</name>
        <dbReference type="ChEBI" id="CHEBI:29105"/>
    </ligand>
</feature>
<dbReference type="GO" id="GO:0120539">
    <property type="term" value="F:4-hydroxy-3-methoxy-5-polyprenylbenzoate decarboxylase activity"/>
    <property type="evidence" value="ECO:0007669"/>
    <property type="project" value="UniProtKB-EC"/>
</dbReference>
<gene>
    <name evidence="8" type="ORF">DAPPUDRAFT_230099</name>
</gene>
<accession>E9FQZ5</accession>
<dbReference type="EC" id="4.1.1.130" evidence="7"/>
<dbReference type="GO" id="GO:0008270">
    <property type="term" value="F:zinc ion binding"/>
    <property type="evidence" value="ECO:0007669"/>
    <property type="project" value="UniProtKB-UniRule"/>
</dbReference>
<reference evidence="8 9" key="1">
    <citation type="journal article" date="2011" name="Science">
        <title>The ecoresponsive genome of Daphnia pulex.</title>
        <authorList>
            <person name="Colbourne J.K."/>
            <person name="Pfrender M.E."/>
            <person name="Gilbert D."/>
            <person name="Thomas W.K."/>
            <person name="Tucker A."/>
            <person name="Oakley T.H."/>
            <person name="Tokishita S."/>
            <person name="Aerts A."/>
            <person name="Arnold G.J."/>
            <person name="Basu M.K."/>
            <person name="Bauer D.J."/>
            <person name="Caceres C.E."/>
            <person name="Carmel L."/>
            <person name="Casola C."/>
            <person name="Choi J.H."/>
            <person name="Detter J.C."/>
            <person name="Dong Q."/>
            <person name="Dusheyko S."/>
            <person name="Eads B.D."/>
            <person name="Frohlich T."/>
            <person name="Geiler-Samerotte K.A."/>
            <person name="Gerlach D."/>
            <person name="Hatcher P."/>
            <person name="Jogdeo S."/>
            <person name="Krijgsveld J."/>
            <person name="Kriventseva E.V."/>
            <person name="Kultz D."/>
            <person name="Laforsch C."/>
            <person name="Lindquist E."/>
            <person name="Lopez J."/>
            <person name="Manak J.R."/>
            <person name="Muller J."/>
            <person name="Pangilinan J."/>
            <person name="Patwardhan R.P."/>
            <person name="Pitluck S."/>
            <person name="Pritham E.J."/>
            <person name="Rechtsteiner A."/>
            <person name="Rho M."/>
            <person name="Rogozin I.B."/>
            <person name="Sakarya O."/>
            <person name="Salamov A."/>
            <person name="Schaack S."/>
            <person name="Shapiro H."/>
            <person name="Shiga Y."/>
            <person name="Skalitzky C."/>
            <person name="Smith Z."/>
            <person name="Souvorov A."/>
            <person name="Sung W."/>
            <person name="Tang Z."/>
            <person name="Tsuchiya D."/>
            <person name="Tu H."/>
            <person name="Vos H."/>
            <person name="Wang M."/>
            <person name="Wolf Y.I."/>
            <person name="Yamagata H."/>
            <person name="Yamada T."/>
            <person name="Ye Y."/>
            <person name="Shaw J.R."/>
            <person name="Andrews J."/>
            <person name="Crease T.J."/>
            <person name="Tang H."/>
            <person name="Lucas S.M."/>
            <person name="Robertson H.M."/>
            <person name="Bork P."/>
            <person name="Koonin E.V."/>
            <person name="Zdobnov E.M."/>
            <person name="Grigoriev I.V."/>
            <person name="Lynch M."/>
            <person name="Boore J.L."/>
        </authorList>
    </citation>
    <scope>NUCLEOTIDE SEQUENCE [LARGE SCALE GENOMIC DNA]</scope>
</reference>
<dbReference type="OMA" id="YYERHFH"/>
<feature type="binding site" evidence="7">
    <location>
        <position position="139"/>
    </location>
    <ligand>
        <name>Zn(2+)</name>
        <dbReference type="ChEBI" id="CHEBI:29105"/>
    </ligand>
</feature>
<feature type="binding site" evidence="7">
    <location>
        <position position="154"/>
    </location>
    <ligand>
        <name>Zn(2+)</name>
        <dbReference type="ChEBI" id="CHEBI:29105"/>
    </ligand>
</feature>
<comment type="function">
    <text evidence="7">Lyase that catalyzes the C1-decarboxylation of 4-hydroxy-3-methoxy-5-(all-trans-polyprenyl)benzoic acid into 2-methoxy-6-(all-trans-polyprenyl)phenol during ubiquinone biosynthesis.</text>
</comment>
<dbReference type="Pfam" id="PF05019">
    <property type="entry name" value="Coq4"/>
    <property type="match status" value="1"/>
</dbReference>
<dbReference type="PANTHER" id="PTHR12922">
    <property type="entry name" value="UBIQUINONE BIOSYNTHESIS PROTEIN"/>
    <property type="match status" value="1"/>
</dbReference>